<dbReference type="OrthoDB" id="9816431at2"/>
<gene>
    <name evidence="6" type="ORF">SAMN02927928_1265</name>
</gene>
<dbReference type="AlphaFoldDB" id="A0A1G4QI49"/>
<dbReference type="InterPro" id="IPR039536">
    <property type="entry name" value="TetR_C_Proteobacteria"/>
</dbReference>
<feature type="domain" description="HTH tetR-type" evidence="5">
    <location>
        <begin position="21"/>
        <end position="81"/>
    </location>
</feature>
<keyword evidence="7" id="KW-1185">Reference proteome</keyword>
<dbReference type="SUPFAM" id="SSF46689">
    <property type="entry name" value="Homeodomain-like"/>
    <property type="match status" value="1"/>
</dbReference>
<proteinExistence type="predicted"/>
<dbReference type="GO" id="GO:0003700">
    <property type="term" value="F:DNA-binding transcription factor activity"/>
    <property type="evidence" value="ECO:0007669"/>
    <property type="project" value="TreeGrafter"/>
</dbReference>
<dbReference type="Proteomes" id="UP000199150">
    <property type="component" value="Unassembled WGS sequence"/>
</dbReference>
<dbReference type="PANTHER" id="PTHR30055:SF119">
    <property type="entry name" value="NALC"/>
    <property type="match status" value="1"/>
</dbReference>
<accession>A0A1G4QI49</accession>
<keyword evidence="3" id="KW-0804">Transcription</keyword>
<evidence type="ECO:0000256" key="3">
    <source>
        <dbReference type="ARBA" id="ARBA00023163"/>
    </source>
</evidence>
<evidence type="ECO:0000313" key="6">
    <source>
        <dbReference type="EMBL" id="SCW44286.1"/>
    </source>
</evidence>
<evidence type="ECO:0000256" key="2">
    <source>
        <dbReference type="ARBA" id="ARBA00023125"/>
    </source>
</evidence>
<dbReference type="PRINTS" id="PR00455">
    <property type="entry name" value="HTHTETR"/>
</dbReference>
<feature type="DNA-binding region" description="H-T-H motif" evidence="4">
    <location>
        <begin position="44"/>
        <end position="63"/>
    </location>
</feature>
<dbReference type="InterPro" id="IPR001647">
    <property type="entry name" value="HTH_TetR"/>
</dbReference>
<organism evidence="6 7">
    <name type="scientific">Asticcacaulis taihuensis</name>
    <dbReference type="NCBI Taxonomy" id="260084"/>
    <lineage>
        <taxon>Bacteria</taxon>
        <taxon>Pseudomonadati</taxon>
        <taxon>Pseudomonadota</taxon>
        <taxon>Alphaproteobacteria</taxon>
        <taxon>Caulobacterales</taxon>
        <taxon>Caulobacteraceae</taxon>
        <taxon>Asticcacaulis</taxon>
    </lineage>
</organism>
<keyword evidence="2 4" id="KW-0238">DNA-binding</keyword>
<name>A0A1G4QI49_9CAUL</name>
<dbReference type="InterPro" id="IPR009057">
    <property type="entry name" value="Homeodomain-like_sf"/>
</dbReference>
<evidence type="ECO:0000259" key="5">
    <source>
        <dbReference type="PROSITE" id="PS50977"/>
    </source>
</evidence>
<dbReference type="InterPro" id="IPR036271">
    <property type="entry name" value="Tet_transcr_reg_TetR-rel_C_sf"/>
</dbReference>
<dbReference type="PANTHER" id="PTHR30055">
    <property type="entry name" value="HTH-TYPE TRANSCRIPTIONAL REGULATOR RUTR"/>
    <property type="match status" value="1"/>
</dbReference>
<protein>
    <submittedName>
        <fullName evidence="6">Transcriptional regulator, TetR family</fullName>
    </submittedName>
</protein>
<dbReference type="PROSITE" id="PS50977">
    <property type="entry name" value="HTH_TETR_2"/>
    <property type="match status" value="1"/>
</dbReference>
<evidence type="ECO:0000313" key="7">
    <source>
        <dbReference type="Proteomes" id="UP000199150"/>
    </source>
</evidence>
<sequence>MQNEKVQELKTCESKGRMSSEDRREAILDVATDIFLSEGYASASMSTIAAKLGGSKGTLYNYFKSKEELFAAYVQRSCIFHRGEIADLLLEDGDARTVLTAFARGYLRAFTAEPALQNWRVISAESHKSPEIGRLFYESGPLAGARILAAYIEKAVARGALVVPDIMVAAHHFTSLIHGRMIKARLLNYIPAPSDEEIAAEVEAAMFVFFAAYGPKD</sequence>
<reference evidence="7" key="1">
    <citation type="submission" date="2016-10" db="EMBL/GenBank/DDBJ databases">
        <authorList>
            <person name="Varghese N."/>
            <person name="Submissions S."/>
        </authorList>
    </citation>
    <scope>NUCLEOTIDE SEQUENCE [LARGE SCALE GENOMIC DNA]</scope>
    <source>
        <strain evidence="7">CGMCC 1.3431</strain>
    </source>
</reference>
<dbReference type="EMBL" id="FMTS01000001">
    <property type="protein sequence ID" value="SCW44286.1"/>
    <property type="molecule type" value="Genomic_DNA"/>
</dbReference>
<dbReference type="Pfam" id="PF14246">
    <property type="entry name" value="TetR_C_7"/>
    <property type="match status" value="1"/>
</dbReference>
<keyword evidence="1" id="KW-0805">Transcription regulation</keyword>
<dbReference type="STRING" id="260084.SAMN02927928_1265"/>
<evidence type="ECO:0000256" key="1">
    <source>
        <dbReference type="ARBA" id="ARBA00023015"/>
    </source>
</evidence>
<dbReference type="InterPro" id="IPR050109">
    <property type="entry name" value="HTH-type_TetR-like_transc_reg"/>
</dbReference>
<dbReference type="Gene3D" id="1.10.357.10">
    <property type="entry name" value="Tetracycline Repressor, domain 2"/>
    <property type="match status" value="1"/>
</dbReference>
<dbReference type="Gene3D" id="1.10.10.60">
    <property type="entry name" value="Homeodomain-like"/>
    <property type="match status" value="1"/>
</dbReference>
<dbReference type="GO" id="GO:0000976">
    <property type="term" value="F:transcription cis-regulatory region binding"/>
    <property type="evidence" value="ECO:0007669"/>
    <property type="project" value="TreeGrafter"/>
</dbReference>
<evidence type="ECO:0000256" key="4">
    <source>
        <dbReference type="PROSITE-ProRule" id="PRU00335"/>
    </source>
</evidence>
<dbReference type="FunFam" id="1.10.10.60:FF:000141">
    <property type="entry name" value="TetR family transcriptional regulator"/>
    <property type="match status" value="1"/>
</dbReference>
<dbReference type="Pfam" id="PF00440">
    <property type="entry name" value="TetR_N"/>
    <property type="match status" value="1"/>
</dbReference>
<dbReference type="SUPFAM" id="SSF48498">
    <property type="entry name" value="Tetracyclin repressor-like, C-terminal domain"/>
    <property type="match status" value="1"/>
</dbReference>